<evidence type="ECO:0000256" key="3">
    <source>
        <dbReference type="ARBA" id="ARBA00022691"/>
    </source>
</evidence>
<name>A0A7J0FZ92_9ERIC</name>
<dbReference type="GO" id="GO:0008757">
    <property type="term" value="F:S-adenosylmethionine-dependent methyltransferase activity"/>
    <property type="evidence" value="ECO:0007669"/>
    <property type="project" value="InterPro"/>
</dbReference>
<dbReference type="PANTHER" id="PTHR15458:SF5">
    <property type="entry name" value="PHOSPHATIDYLETHANOLAMINE N-METHYLTRANSFERASE"/>
    <property type="match status" value="1"/>
</dbReference>
<sequence length="144" mass="16061">MPMDAPSDMGGALRQKVRPIERVGSSVSHVQAHSFPLSLLRLLSLLTPTSLLSGTSSSCQFLNFRVYQLLGESGTYYSFHFGKSIPWVSQFPFGVIKDPQYVGKYYEPSCMSILNPFPVHSTVDSRLCLHDPCRIYCGFSFMPA</sequence>
<evidence type="ECO:0000256" key="1">
    <source>
        <dbReference type="ARBA" id="ARBA00022603"/>
    </source>
</evidence>
<keyword evidence="2 5" id="KW-0808">Transferase</keyword>
<dbReference type="AlphaFoldDB" id="A0A7J0FZ92"/>
<gene>
    <name evidence="5" type="ORF">Acr_16g0006270</name>
</gene>
<dbReference type="OrthoDB" id="8300106at2759"/>
<dbReference type="InterPro" id="IPR024960">
    <property type="entry name" value="PEMT/MFAP"/>
</dbReference>
<dbReference type="GO" id="GO:0006656">
    <property type="term" value="P:phosphatidylcholine biosynthetic process"/>
    <property type="evidence" value="ECO:0007669"/>
    <property type="project" value="UniProtKB-UniPathway"/>
</dbReference>
<keyword evidence="1 5" id="KW-0489">Methyltransferase</keyword>
<dbReference type="PANTHER" id="PTHR15458">
    <property type="entry name" value="PHOSPHATIDYLETHANOLAMINE N-METHYLTRANSFERASE"/>
    <property type="match status" value="1"/>
</dbReference>
<proteinExistence type="predicted"/>
<keyword evidence="4" id="KW-0256">Endoplasmic reticulum</keyword>
<keyword evidence="3" id="KW-0949">S-adenosyl-L-methionine</keyword>
<accession>A0A7J0FZ92</accession>
<evidence type="ECO:0000313" key="6">
    <source>
        <dbReference type="Proteomes" id="UP000585474"/>
    </source>
</evidence>
<dbReference type="Proteomes" id="UP000585474">
    <property type="component" value="Unassembled WGS sequence"/>
</dbReference>
<protein>
    <submittedName>
        <fullName evidence="5">Phospholipid N-methyltransferase</fullName>
    </submittedName>
</protein>
<reference evidence="5 6" key="1">
    <citation type="submission" date="2019-07" db="EMBL/GenBank/DDBJ databases">
        <title>De Novo Assembly of kiwifruit Actinidia rufa.</title>
        <authorList>
            <person name="Sugita-Konishi S."/>
            <person name="Sato K."/>
            <person name="Mori E."/>
            <person name="Abe Y."/>
            <person name="Kisaki G."/>
            <person name="Hamano K."/>
            <person name="Suezawa K."/>
            <person name="Otani M."/>
            <person name="Fukuda T."/>
            <person name="Manabe T."/>
            <person name="Gomi K."/>
            <person name="Tabuchi M."/>
            <person name="Akimitsu K."/>
            <person name="Kataoka I."/>
        </authorList>
    </citation>
    <scope>NUCLEOTIDE SEQUENCE [LARGE SCALE GENOMIC DNA]</scope>
    <source>
        <strain evidence="6">cv. Fuchu</strain>
    </source>
</reference>
<evidence type="ECO:0000256" key="4">
    <source>
        <dbReference type="ARBA" id="ARBA00022824"/>
    </source>
</evidence>
<organism evidence="5 6">
    <name type="scientific">Actinidia rufa</name>
    <dbReference type="NCBI Taxonomy" id="165716"/>
    <lineage>
        <taxon>Eukaryota</taxon>
        <taxon>Viridiplantae</taxon>
        <taxon>Streptophyta</taxon>
        <taxon>Embryophyta</taxon>
        <taxon>Tracheophyta</taxon>
        <taxon>Spermatophyta</taxon>
        <taxon>Magnoliopsida</taxon>
        <taxon>eudicotyledons</taxon>
        <taxon>Gunneridae</taxon>
        <taxon>Pentapetalae</taxon>
        <taxon>asterids</taxon>
        <taxon>Ericales</taxon>
        <taxon>Actinidiaceae</taxon>
        <taxon>Actinidia</taxon>
    </lineage>
</organism>
<dbReference type="EMBL" id="BJWL01000016">
    <property type="protein sequence ID" value="GFZ04003.1"/>
    <property type="molecule type" value="Genomic_DNA"/>
</dbReference>
<dbReference type="GO" id="GO:0032259">
    <property type="term" value="P:methylation"/>
    <property type="evidence" value="ECO:0007669"/>
    <property type="project" value="UniProtKB-KW"/>
</dbReference>
<evidence type="ECO:0000256" key="2">
    <source>
        <dbReference type="ARBA" id="ARBA00022679"/>
    </source>
</evidence>
<evidence type="ECO:0000313" key="5">
    <source>
        <dbReference type="EMBL" id="GFZ04003.1"/>
    </source>
</evidence>
<comment type="caution">
    <text evidence="5">The sequence shown here is derived from an EMBL/GenBank/DDBJ whole genome shotgun (WGS) entry which is preliminary data.</text>
</comment>
<keyword evidence="6" id="KW-1185">Reference proteome</keyword>
<dbReference type="UniPathway" id="UPA00753"/>